<dbReference type="GO" id="GO:0004749">
    <property type="term" value="F:ribose phosphate diphosphokinase activity"/>
    <property type="evidence" value="ECO:0007669"/>
    <property type="project" value="UniProtKB-EC"/>
</dbReference>
<dbReference type="FunFam" id="3.40.50.2020:FF:000007">
    <property type="entry name" value="Ribose-phosphate pyrophosphokinase"/>
    <property type="match status" value="1"/>
</dbReference>
<keyword evidence="6" id="KW-0545">Nucleotide biosynthesis</keyword>
<keyword evidence="7" id="KW-0547">Nucleotide-binding</keyword>
<dbReference type="EMBL" id="JAFCMP010000096">
    <property type="protein sequence ID" value="KAG5187080.1"/>
    <property type="molecule type" value="Genomic_DNA"/>
</dbReference>
<evidence type="ECO:0000256" key="5">
    <source>
        <dbReference type="ARBA" id="ARBA00022723"/>
    </source>
</evidence>
<evidence type="ECO:0000256" key="10">
    <source>
        <dbReference type="ARBA" id="ARBA00022842"/>
    </source>
</evidence>
<dbReference type="GO" id="GO:0006164">
    <property type="term" value="P:purine nucleotide biosynthetic process"/>
    <property type="evidence" value="ECO:0007669"/>
    <property type="project" value="TreeGrafter"/>
</dbReference>
<comment type="pathway">
    <text evidence="1">Metabolic intermediate biosynthesis; 5-phospho-alpha-D-ribose 1-diphosphate biosynthesis; 5-phospho-alpha-D-ribose 1-diphosphate from D-ribose 5-phosphate (route I): step 1/1.</text>
</comment>
<dbReference type="GO" id="GO:0006015">
    <property type="term" value="P:5-phosphoribose 1-diphosphate biosynthetic process"/>
    <property type="evidence" value="ECO:0007669"/>
    <property type="project" value="TreeGrafter"/>
</dbReference>
<dbReference type="EC" id="2.7.6.1" evidence="3"/>
<feature type="non-terminal residue" evidence="13">
    <location>
        <position position="1"/>
    </location>
</feature>
<dbReference type="PANTHER" id="PTHR10210">
    <property type="entry name" value="RIBOSE-PHOSPHATE DIPHOSPHOKINASE FAMILY MEMBER"/>
    <property type="match status" value="1"/>
</dbReference>
<comment type="catalytic activity">
    <reaction evidence="11">
        <text>D-ribose 5-phosphate + ATP = 5-phospho-alpha-D-ribose 1-diphosphate + AMP + H(+)</text>
        <dbReference type="Rhea" id="RHEA:15609"/>
        <dbReference type="ChEBI" id="CHEBI:15378"/>
        <dbReference type="ChEBI" id="CHEBI:30616"/>
        <dbReference type="ChEBI" id="CHEBI:58017"/>
        <dbReference type="ChEBI" id="CHEBI:78346"/>
        <dbReference type="ChEBI" id="CHEBI:456215"/>
        <dbReference type="EC" id="2.7.6.1"/>
    </reaction>
</comment>
<dbReference type="AlphaFoldDB" id="A0A835Z4X7"/>
<dbReference type="GO" id="GO:0002189">
    <property type="term" value="C:ribose phosphate diphosphokinase complex"/>
    <property type="evidence" value="ECO:0007669"/>
    <property type="project" value="TreeGrafter"/>
</dbReference>
<keyword evidence="10" id="KW-0460">Magnesium</keyword>
<evidence type="ECO:0000256" key="4">
    <source>
        <dbReference type="ARBA" id="ARBA00022679"/>
    </source>
</evidence>
<evidence type="ECO:0000256" key="11">
    <source>
        <dbReference type="ARBA" id="ARBA00049535"/>
    </source>
</evidence>
<feature type="domain" description="Ribose-phosphate pyrophosphokinase N-terminal" evidence="12">
    <location>
        <begin position="55"/>
        <end position="156"/>
    </location>
</feature>
<dbReference type="InterPro" id="IPR005946">
    <property type="entry name" value="Rib-P_diPkinase"/>
</dbReference>
<organism evidence="13 14">
    <name type="scientific">Tribonema minus</name>
    <dbReference type="NCBI Taxonomy" id="303371"/>
    <lineage>
        <taxon>Eukaryota</taxon>
        <taxon>Sar</taxon>
        <taxon>Stramenopiles</taxon>
        <taxon>Ochrophyta</taxon>
        <taxon>PX clade</taxon>
        <taxon>Xanthophyceae</taxon>
        <taxon>Tribonematales</taxon>
        <taxon>Tribonemataceae</taxon>
        <taxon>Tribonema</taxon>
    </lineage>
</organism>
<dbReference type="GO" id="GO:0000287">
    <property type="term" value="F:magnesium ion binding"/>
    <property type="evidence" value="ECO:0007669"/>
    <property type="project" value="InterPro"/>
</dbReference>
<dbReference type="PANTHER" id="PTHR10210:SF32">
    <property type="entry name" value="RIBOSE-PHOSPHATE PYROPHOSPHOKINASE 2"/>
    <property type="match status" value="1"/>
</dbReference>
<evidence type="ECO:0000256" key="7">
    <source>
        <dbReference type="ARBA" id="ARBA00022741"/>
    </source>
</evidence>
<dbReference type="SMART" id="SM01400">
    <property type="entry name" value="Pribosyltran_N"/>
    <property type="match status" value="1"/>
</dbReference>
<dbReference type="NCBIfam" id="TIGR01251">
    <property type="entry name" value="ribP_PPkin"/>
    <property type="match status" value="1"/>
</dbReference>
<dbReference type="Gene3D" id="3.40.50.2020">
    <property type="match status" value="2"/>
</dbReference>
<dbReference type="InterPro" id="IPR000836">
    <property type="entry name" value="PRTase_dom"/>
</dbReference>
<proteinExistence type="inferred from homology"/>
<evidence type="ECO:0000256" key="8">
    <source>
        <dbReference type="ARBA" id="ARBA00022777"/>
    </source>
</evidence>
<dbReference type="CDD" id="cd06223">
    <property type="entry name" value="PRTases_typeI"/>
    <property type="match status" value="1"/>
</dbReference>
<protein>
    <recommendedName>
        <fullName evidence="3">ribose-phosphate diphosphokinase</fullName>
        <ecNumber evidence="3">2.7.6.1</ecNumber>
    </recommendedName>
</protein>
<dbReference type="InterPro" id="IPR029057">
    <property type="entry name" value="PRTase-like"/>
</dbReference>
<keyword evidence="9" id="KW-0067">ATP-binding</keyword>
<accession>A0A835Z4X7</accession>
<keyword evidence="8 13" id="KW-0418">Kinase</keyword>
<dbReference type="GO" id="GO:0016301">
    <property type="term" value="F:kinase activity"/>
    <property type="evidence" value="ECO:0007669"/>
    <property type="project" value="UniProtKB-KW"/>
</dbReference>
<comment type="similarity">
    <text evidence="2">Belongs to the ribose-phosphate pyrophosphokinase family.</text>
</comment>
<keyword evidence="14" id="KW-1185">Reference proteome</keyword>
<dbReference type="Pfam" id="PF13793">
    <property type="entry name" value="Pribosyltran_N"/>
    <property type="match status" value="1"/>
</dbReference>
<comment type="caution">
    <text evidence="13">The sequence shown here is derived from an EMBL/GenBank/DDBJ whole genome shotgun (WGS) entry which is preliminary data.</text>
</comment>
<evidence type="ECO:0000259" key="12">
    <source>
        <dbReference type="Pfam" id="PF13793"/>
    </source>
</evidence>
<evidence type="ECO:0000256" key="1">
    <source>
        <dbReference type="ARBA" id="ARBA00004996"/>
    </source>
</evidence>
<evidence type="ECO:0000256" key="3">
    <source>
        <dbReference type="ARBA" id="ARBA00013247"/>
    </source>
</evidence>
<name>A0A835Z4X7_9STRA</name>
<reference evidence="13" key="1">
    <citation type="submission" date="2021-02" db="EMBL/GenBank/DDBJ databases">
        <title>First Annotated Genome of the Yellow-green Alga Tribonema minus.</title>
        <authorList>
            <person name="Mahan K.M."/>
        </authorList>
    </citation>
    <scope>NUCLEOTIDE SEQUENCE</scope>
    <source>
        <strain evidence="13">UTEX B ZZ1240</strain>
    </source>
</reference>
<dbReference type="Proteomes" id="UP000664859">
    <property type="component" value="Unassembled WGS sequence"/>
</dbReference>
<dbReference type="InterPro" id="IPR029099">
    <property type="entry name" value="Pribosyltran_N"/>
</dbReference>
<dbReference type="GO" id="GO:0005737">
    <property type="term" value="C:cytoplasm"/>
    <property type="evidence" value="ECO:0007669"/>
    <property type="project" value="TreeGrafter"/>
</dbReference>
<dbReference type="OrthoDB" id="413572at2759"/>
<dbReference type="SUPFAM" id="SSF53271">
    <property type="entry name" value="PRTase-like"/>
    <property type="match status" value="2"/>
</dbReference>
<gene>
    <name evidence="13" type="ORF">JKP88DRAFT_308184</name>
</gene>
<evidence type="ECO:0000313" key="14">
    <source>
        <dbReference type="Proteomes" id="UP000664859"/>
    </source>
</evidence>
<dbReference type="Pfam" id="PF14572">
    <property type="entry name" value="Pribosyl_synth"/>
    <property type="match status" value="1"/>
</dbReference>
<evidence type="ECO:0000313" key="13">
    <source>
        <dbReference type="EMBL" id="KAG5187080.1"/>
    </source>
</evidence>
<evidence type="ECO:0000256" key="9">
    <source>
        <dbReference type="ARBA" id="ARBA00022840"/>
    </source>
</evidence>
<evidence type="ECO:0000256" key="2">
    <source>
        <dbReference type="ARBA" id="ARBA00006478"/>
    </source>
</evidence>
<keyword evidence="4" id="KW-0808">Transferase</keyword>
<evidence type="ECO:0000256" key="6">
    <source>
        <dbReference type="ARBA" id="ARBA00022727"/>
    </source>
</evidence>
<sequence>LAAALAATLFGAQQRQQQPAQCEEVHVHTPHYKDRKVEAAAAGGDTYFSSDYDYLKVISGSSNRKLAKEIADLLGVGLGDCELGRYADGEISINLGEQVRGKDVYVMQSGQRPVNDHLMELLLLVSTVQRASAKRVTAVIPYFPYKHHRRGVPISTGLNSRFLLSAAADFGHCLEVMGVDRIIAVDLERPGSSNESNFFSPGVPVETLLTTNLFAHHIARAAFPPAHGGDILVVSPSSALMKKSVGFATVLARALPNADVRVTTFVHSTARAGPVDISTNELIASGDVRGRDVVLVDELIDTGGTLATLARKLKEMGARDIYVYSSHALFNNDCLELLERAPITRVYVSNTIEHDPAAVAASSKVEVVSIGPQLAKLIYAEHVRSADIFKEEMTFG</sequence>
<dbReference type="GO" id="GO:0005524">
    <property type="term" value="F:ATP binding"/>
    <property type="evidence" value="ECO:0007669"/>
    <property type="project" value="UniProtKB-KW"/>
</dbReference>
<keyword evidence="5" id="KW-0479">Metal-binding</keyword>